<protein>
    <submittedName>
        <fullName evidence="2">Uncharacterized protein</fullName>
    </submittedName>
</protein>
<accession>A0A922CZQ2</accession>
<comment type="caution">
    <text evidence="2">The sequence shown here is derived from an EMBL/GenBank/DDBJ whole genome shotgun (WGS) entry which is preliminary data.</text>
</comment>
<gene>
    <name evidence="2" type="ORF">O3G_MSEX013743</name>
</gene>
<keyword evidence="3" id="KW-1185">Reference proteome</keyword>
<reference evidence="2" key="1">
    <citation type="journal article" date="2016" name="Insect Biochem. Mol. Biol.">
        <title>Multifaceted biological insights from a draft genome sequence of the tobacco hornworm moth, Manduca sexta.</title>
        <authorList>
            <person name="Kanost M.R."/>
            <person name="Arrese E.L."/>
            <person name="Cao X."/>
            <person name="Chen Y.R."/>
            <person name="Chellapilla S."/>
            <person name="Goldsmith M.R."/>
            <person name="Grosse-Wilde E."/>
            <person name="Heckel D.G."/>
            <person name="Herndon N."/>
            <person name="Jiang H."/>
            <person name="Papanicolaou A."/>
            <person name="Qu J."/>
            <person name="Soulages J.L."/>
            <person name="Vogel H."/>
            <person name="Walters J."/>
            <person name="Waterhouse R.M."/>
            <person name="Ahn S.J."/>
            <person name="Almeida F.C."/>
            <person name="An C."/>
            <person name="Aqrawi P."/>
            <person name="Bretschneider A."/>
            <person name="Bryant W.B."/>
            <person name="Bucks S."/>
            <person name="Chao H."/>
            <person name="Chevignon G."/>
            <person name="Christen J.M."/>
            <person name="Clarke D.F."/>
            <person name="Dittmer N.T."/>
            <person name="Ferguson L.C.F."/>
            <person name="Garavelou S."/>
            <person name="Gordon K.H.J."/>
            <person name="Gunaratna R.T."/>
            <person name="Han Y."/>
            <person name="Hauser F."/>
            <person name="He Y."/>
            <person name="Heidel-Fischer H."/>
            <person name="Hirsh A."/>
            <person name="Hu Y."/>
            <person name="Jiang H."/>
            <person name="Kalra D."/>
            <person name="Klinner C."/>
            <person name="Konig C."/>
            <person name="Kovar C."/>
            <person name="Kroll A.R."/>
            <person name="Kuwar S.S."/>
            <person name="Lee S.L."/>
            <person name="Lehman R."/>
            <person name="Li K."/>
            <person name="Li Z."/>
            <person name="Liang H."/>
            <person name="Lovelace S."/>
            <person name="Lu Z."/>
            <person name="Mansfield J.H."/>
            <person name="McCulloch K.J."/>
            <person name="Mathew T."/>
            <person name="Morton B."/>
            <person name="Muzny D.M."/>
            <person name="Neunemann D."/>
            <person name="Ongeri F."/>
            <person name="Pauchet Y."/>
            <person name="Pu L.L."/>
            <person name="Pyrousis I."/>
            <person name="Rao X.J."/>
            <person name="Redding A."/>
            <person name="Roesel C."/>
            <person name="Sanchez-Gracia A."/>
            <person name="Schaack S."/>
            <person name="Shukla A."/>
            <person name="Tetreau G."/>
            <person name="Wang Y."/>
            <person name="Xiong G.H."/>
            <person name="Traut W."/>
            <person name="Walsh T.K."/>
            <person name="Worley K.C."/>
            <person name="Wu D."/>
            <person name="Wu W."/>
            <person name="Wu Y.Q."/>
            <person name="Zhang X."/>
            <person name="Zou Z."/>
            <person name="Zucker H."/>
            <person name="Briscoe A.D."/>
            <person name="Burmester T."/>
            <person name="Clem R.J."/>
            <person name="Feyereisen R."/>
            <person name="Grimmelikhuijzen C.J.P."/>
            <person name="Hamodrakas S.J."/>
            <person name="Hansson B.S."/>
            <person name="Huguet E."/>
            <person name="Jermiin L.S."/>
            <person name="Lan Q."/>
            <person name="Lehman H.K."/>
            <person name="Lorenzen M."/>
            <person name="Merzendorfer H."/>
            <person name="Michalopoulos I."/>
            <person name="Morton D.B."/>
            <person name="Muthukrishnan S."/>
            <person name="Oakeshott J.G."/>
            <person name="Palmer W."/>
            <person name="Park Y."/>
            <person name="Passarelli A.L."/>
            <person name="Rozas J."/>
            <person name="Schwartz L.M."/>
            <person name="Smith W."/>
            <person name="Southgate A."/>
            <person name="Vilcinskas A."/>
            <person name="Vogt R."/>
            <person name="Wang P."/>
            <person name="Werren J."/>
            <person name="Yu X.Q."/>
            <person name="Zhou J.J."/>
            <person name="Brown S.J."/>
            <person name="Scherer S.E."/>
            <person name="Richards S."/>
            <person name="Blissard G.W."/>
        </authorList>
    </citation>
    <scope>NUCLEOTIDE SEQUENCE</scope>
</reference>
<reference evidence="2" key="2">
    <citation type="submission" date="2020-12" db="EMBL/GenBank/DDBJ databases">
        <authorList>
            <person name="Kanost M."/>
        </authorList>
    </citation>
    <scope>NUCLEOTIDE SEQUENCE</scope>
</reference>
<organism evidence="2 3">
    <name type="scientific">Manduca sexta</name>
    <name type="common">Tobacco hawkmoth</name>
    <name type="synonym">Tobacco hornworm</name>
    <dbReference type="NCBI Taxonomy" id="7130"/>
    <lineage>
        <taxon>Eukaryota</taxon>
        <taxon>Metazoa</taxon>
        <taxon>Ecdysozoa</taxon>
        <taxon>Arthropoda</taxon>
        <taxon>Hexapoda</taxon>
        <taxon>Insecta</taxon>
        <taxon>Pterygota</taxon>
        <taxon>Neoptera</taxon>
        <taxon>Endopterygota</taxon>
        <taxon>Lepidoptera</taxon>
        <taxon>Glossata</taxon>
        <taxon>Ditrysia</taxon>
        <taxon>Bombycoidea</taxon>
        <taxon>Sphingidae</taxon>
        <taxon>Sphinginae</taxon>
        <taxon>Sphingini</taxon>
        <taxon>Manduca</taxon>
    </lineage>
</organism>
<evidence type="ECO:0000313" key="2">
    <source>
        <dbReference type="EMBL" id="KAG6463218.1"/>
    </source>
</evidence>
<proteinExistence type="predicted"/>
<evidence type="ECO:0000313" key="3">
    <source>
        <dbReference type="Proteomes" id="UP000791440"/>
    </source>
</evidence>
<dbReference type="Proteomes" id="UP000791440">
    <property type="component" value="Unassembled WGS sequence"/>
</dbReference>
<evidence type="ECO:0000256" key="1">
    <source>
        <dbReference type="SAM" id="MobiDB-lite"/>
    </source>
</evidence>
<feature type="region of interest" description="Disordered" evidence="1">
    <location>
        <begin position="1"/>
        <end position="36"/>
    </location>
</feature>
<dbReference type="AlphaFoldDB" id="A0A922CZQ2"/>
<dbReference type="EMBL" id="JH668959">
    <property type="protein sequence ID" value="KAG6463218.1"/>
    <property type="molecule type" value="Genomic_DNA"/>
</dbReference>
<sequence length="104" mass="11492">MSGNDNPAPGNPGELASRLPRSFPRRRAPRPDVSPKCPATISAFLHELLLDISYYLSLLQKIAPCAALSLKRLLSTLKAVLNIRLECLNATCKHQLQRSHPHSK</sequence>
<name>A0A922CZQ2_MANSE</name>